<gene>
    <name evidence="1" type="ORF">L6452_09651</name>
</gene>
<protein>
    <submittedName>
        <fullName evidence="1">Uncharacterized protein</fullName>
    </submittedName>
</protein>
<comment type="caution">
    <text evidence="1">The sequence shown here is derived from an EMBL/GenBank/DDBJ whole genome shotgun (WGS) entry which is preliminary data.</text>
</comment>
<dbReference type="EMBL" id="CM042049">
    <property type="protein sequence ID" value="KAI3747200.1"/>
    <property type="molecule type" value="Genomic_DNA"/>
</dbReference>
<keyword evidence="2" id="KW-1185">Reference proteome</keyword>
<reference evidence="2" key="1">
    <citation type="journal article" date="2022" name="Mol. Ecol. Resour.">
        <title>The genomes of chicory, endive, great burdock and yacon provide insights into Asteraceae palaeo-polyploidization history and plant inulin production.</title>
        <authorList>
            <person name="Fan W."/>
            <person name="Wang S."/>
            <person name="Wang H."/>
            <person name="Wang A."/>
            <person name="Jiang F."/>
            <person name="Liu H."/>
            <person name="Zhao H."/>
            <person name="Xu D."/>
            <person name="Zhang Y."/>
        </authorList>
    </citation>
    <scope>NUCLEOTIDE SEQUENCE [LARGE SCALE GENOMIC DNA]</scope>
    <source>
        <strain evidence="2">cv. Niubang</strain>
    </source>
</reference>
<organism evidence="1 2">
    <name type="scientific">Arctium lappa</name>
    <name type="common">Greater burdock</name>
    <name type="synonym">Lappa major</name>
    <dbReference type="NCBI Taxonomy" id="4217"/>
    <lineage>
        <taxon>Eukaryota</taxon>
        <taxon>Viridiplantae</taxon>
        <taxon>Streptophyta</taxon>
        <taxon>Embryophyta</taxon>
        <taxon>Tracheophyta</taxon>
        <taxon>Spermatophyta</taxon>
        <taxon>Magnoliopsida</taxon>
        <taxon>eudicotyledons</taxon>
        <taxon>Gunneridae</taxon>
        <taxon>Pentapetalae</taxon>
        <taxon>asterids</taxon>
        <taxon>campanulids</taxon>
        <taxon>Asterales</taxon>
        <taxon>Asteraceae</taxon>
        <taxon>Carduoideae</taxon>
        <taxon>Cardueae</taxon>
        <taxon>Arctiinae</taxon>
        <taxon>Arctium</taxon>
    </lineage>
</organism>
<proteinExistence type="predicted"/>
<evidence type="ECO:0000313" key="1">
    <source>
        <dbReference type="EMBL" id="KAI3747200.1"/>
    </source>
</evidence>
<reference evidence="1 2" key="2">
    <citation type="journal article" date="2022" name="Mol. Ecol. Resour.">
        <title>The genomes of chicory, endive, great burdock and yacon provide insights into Asteraceae paleo-polyploidization history and plant inulin production.</title>
        <authorList>
            <person name="Fan W."/>
            <person name="Wang S."/>
            <person name="Wang H."/>
            <person name="Wang A."/>
            <person name="Jiang F."/>
            <person name="Liu H."/>
            <person name="Zhao H."/>
            <person name="Xu D."/>
            <person name="Zhang Y."/>
        </authorList>
    </citation>
    <scope>NUCLEOTIDE SEQUENCE [LARGE SCALE GENOMIC DNA]</scope>
    <source>
        <strain evidence="2">cv. Niubang</strain>
    </source>
</reference>
<accession>A0ACB9DL24</accession>
<evidence type="ECO:0000313" key="2">
    <source>
        <dbReference type="Proteomes" id="UP001055879"/>
    </source>
</evidence>
<sequence length="174" mass="19999">MSLCWISIHSRDDLRLRIASESVPNIALLFKTTPSFSIDSIKVLQIKGQFGRPWQSVITSCPMTYCSRGPQRIGSEWLIISFDTKTETFTEIATPCRGYFVMGVVGGCIQLYVLHERSGGKFELWKMDGDGEWTKLRRTLFVGHQIEPRYRQYIKDKLLLQNGTFVETIVSLKR</sequence>
<dbReference type="Proteomes" id="UP001055879">
    <property type="component" value="Linkage Group LG03"/>
</dbReference>
<name>A0ACB9DL24_ARCLA</name>